<reference evidence="1" key="2">
    <citation type="submission" date="2016-06" db="EMBL/GenBank/DDBJ databases">
        <title>The genome of a short-lived fish provides insights into sex chromosome evolution and the genetic control of aging.</title>
        <authorList>
            <person name="Reichwald K."/>
            <person name="Felder M."/>
            <person name="Petzold A."/>
            <person name="Koch P."/>
            <person name="Groth M."/>
            <person name="Platzer M."/>
        </authorList>
    </citation>
    <scope>NUCLEOTIDE SEQUENCE</scope>
    <source>
        <tissue evidence="1">Brain</tissue>
    </source>
</reference>
<name>A0A1A8EZH1_9TELE</name>
<evidence type="ECO:0000313" key="1">
    <source>
        <dbReference type="EMBL" id="SBQ52252.1"/>
    </source>
</evidence>
<proteinExistence type="predicted"/>
<accession>A0A1A8EZH1</accession>
<feature type="non-terminal residue" evidence="1">
    <location>
        <position position="45"/>
    </location>
</feature>
<organism evidence="1">
    <name type="scientific">Nothobranchius korthausae</name>
    <dbReference type="NCBI Taxonomy" id="1143690"/>
    <lineage>
        <taxon>Eukaryota</taxon>
        <taxon>Metazoa</taxon>
        <taxon>Chordata</taxon>
        <taxon>Craniata</taxon>
        <taxon>Vertebrata</taxon>
        <taxon>Euteleostomi</taxon>
        <taxon>Actinopterygii</taxon>
        <taxon>Neopterygii</taxon>
        <taxon>Teleostei</taxon>
        <taxon>Neoteleostei</taxon>
        <taxon>Acanthomorphata</taxon>
        <taxon>Ovalentaria</taxon>
        <taxon>Atherinomorphae</taxon>
        <taxon>Cyprinodontiformes</taxon>
        <taxon>Nothobranchiidae</taxon>
        <taxon>Nothobranchius</taxon>
    </lineage>
</organism>
<gene>
    <name evidence="1" type="primary">Nfu_g_1_017440</name>
</gene>
<dbReference type="EMBL" id="HAEB01005725">
    <property type="protein sequence ID" value="SBQ52252.1"/>
    <property type="molecule type" value="Transcribed_RNA"/>
</dbReference>
<dbReference type="AlphaFoldDB" id="A0A1A8EZH1"/>
<sequence length="45" mass="5009">WFLWWFAQVGLLGAHRQSPISHQLIMKDGAAGGKETREAASRRGS</sequence>
<protein>
    <submittedName>
        <fullName evidence="1">Uncharacterized protein</fullName>
    </submittedName>
</protein>
<reference evidence="1" key="1">
    <citation type="submission" date="2016-05" db="EMBL/GenBank/DDBJ databases">
        <authorList>
            <person name="Lavstsen T."/>
            <person name="Jespersen J.S."/>
        </authorList>
    </citation>
    <scope>NUCLEOTIDE SEQUENCE</scope>
    <source>
        <tissue evidence="1">Brain</tissue>
    </source>
</reference>
<feature type="non-terminal residue" evidence="1">
    <location>
        <position position="1"/>
    </location>
</feature>